<comment type="caution">
    <text evidence="4">The sequence shown here is derived from an EMBL/GenBank/DDBJ whole genome shotgun (WGS) entry which is preliminary data.</text>
</comment>
<dbReference type="EMBL" id="JAACXV010000254">
    <property type="protein sequence ID" value="KAF7281170.1"/>
    <property type="molecule type" value="Genomic_DNA"/>
</dbReference>
<dbReference type="InterPro" id="IPR028160">
    <property type="entry name" value="Slx9-like"/>
</dbReference>
<organism evidence="4 5">
    <name type="scientific">Rhynchophorus ferrugineus</name>
    <name type="common">Red palm weevil</name>
    <name type="synonym">Curculio ferrugineus</name>
    <dbReference type="NCBI Taxonomy" id="354439"/>
    <lineage>
        <taxon>Eukaryota</taxon>
        <taxon>Metazoa</taxon>
        <taxon>Ecdysozoa</taxon>
        <taxon>Arthropoda</taxon>
        <taxon>Hexapoda</taxon>
        <taxon>Insecta</taxon>
        <taxon>Pterygota</taxon>
        <taxon>Neoptera</taxon>
        <taxon>Endopterygota</taxon>
        <taxon>Coleoptera</taxon>
        <taxon>Polyphaga</taxon>
        <taxon>Cucujiformia</taxon>
        <taxon>Curculionidae</taxon>
        <taxon>Dryophthorinae</taxon>
        <taxon>Rhynchophorus</taxon>
    </lineage>
</organism>
<evidence type="ECO:0000313" key="4">
    <source>
        <dbReference type="EMBL" id="KAF7281170.1"/>
    </source>
</evidence>
<evidence type="ECO:0000256" key="3">
    <source>
        <dbReference type="ARBA" id="ARBA00023242"/>
    </source>
</evidence>
<dbReference type="PANTHER" id="PTHR31109">
    <property type="entry name" value="PROTEIN FAM207A"/>
    <property type="match status" value="1"/>
</dbReference>
<evidence type="ECO:0008006" key="6">
    <source>
        <dbReference type="Google" id="ProtNLM"/>
    </source>
</evidence>
<keyword evidence="5" id="KW-1185">Reference proteome</keyword>
<name>A0A834INN4_RHYFE</name>
<sequence length="208" mass="23763">MGKIKRLRQKYHLATKKGCTENKGTISSSTDYIPDDSLKYPTNDLFAGINIDVTKLKSNLNDDVQSIKSYKSLKSESKIVLPKKQKIKLRRNVLLQKIDTVSQMKKELKIKKRRKNISIIGDTNPLHDALPSLESLLKSRPNICQNIPTTKKSKAIQKAKLRKKETIQGVNIFKSVLNNKNFLKNPKEAITQHVQAFINQEKQKIITK</sequence>
<evidence type="ECO:0000313" key="5">
    <source>
        <dbReference type="Proteomes" id="UP000625711"/>
    </source>
</evidence>
<gene>
    <name evidence="4" type="ORF">GWI33_005043</name>
</gene>
<keyword evidence="3" id="KW-0539">Nucleus</keyword>
<comment type="similarity">
    <text evidence="2">Belongs to the SLX9 family.</text>
</comment>
<evidence type="ECO:0000256" key="2">
    <source>
        <dbReference type="ARBA" id="ARBA00011022"/>
    </source>
</evidence>
<dbReference type="Proteomes" id="UP000625711">
    <property type="component" value="Unassembled WGS sequence"/>
</dbReference>
<dbReference type="OrthoDB" id="18703at2759"/>
<dbReference type="Pfam" id="PF15341">
    <property type="entry name" value="SLX9"/>
    <property type="match status" value="1"/>
</dbReference>
<proteinExistence type="inferred from homology"/>
<reference evidence="4" key="1">
    <citation type="submission" date="2020-08" db="EMBL/GenBank/DDBJ databases">
        <title>Genome sequencing and assembly of the red palm weevil Rhynchophorus ferrugineus.</title>
        <authorList>
            <person name="Dias G.B."/>
            <person name="Bergman C.M."/>
            <person name="Manee M."/>
        </authorList>
    </citation>
    <scope>NUCLEOTIDE SEQUENCE</scope>
    <source>
        <strain evidence="4">AA-2017</strain>
        <tissue evidence="4">Whole larva</tissue>
    </source>
</reference>
<protein>
    <recommendedName>
        <fullName evidence="6">Ribosome biogenesis protein SLX9</fullName>
    </recommendedName>
</protein>
<evidence type="ECO:0000256" key="1">
    <source>
        <dbReference type="ARBA" id="ARBA00004604"/>
    </source>
</evidence>
<comment type="subcellular location">
    <subcellularLocation>
        <location evidence="1">Nucleus</location>
        <location evidence="1">Nucleolus</location>
    </subcellularLocation>
</comment>
<dbReference type="GO" id="GO:0030688">
    <property type="term" value="C:preribosome, small subunit precursor"/>
    <property type="evidence" value="ECO:0007669"/>
    <property type="project" value="InterPro"/>
</dbReference>
<dbReference type="AlphaFoldDB" id="A0A834INN4"/>
<dbReference type="GO" id="GO:0030686">
    <property type="term" value="C:90S preribosome"/>
    <property type="evidence" value="ECO:0007669"/>
    <property type="project" value="InterPro"/>
</dbReference>
<dbReference type="GO" id="GO:0005730">
    <property type="term" value="C:nucleolus"/>
    <property type="evidence" value="ECO:0007669"/>
    <property type="project" value="UniProtKB-SubCell"/>
</dbReference>
<accession>A0A834INN4</accession>
<dbReference type="PANTHER" id="PTHR31109:SF2">
    <property type="entry name" value="RIBOSOME BIOGENESIS PROTEIN SLX9 HOMOLOG"/>
    <property type="match status" value="1"/>
</dbReference>
<dbReference type="GO" id="GO:0000462">
    <property type="term" value="P:maturation of SSU-rRNA from tricistronic rRNA transcript (SSU-rRNA, 5.8S rRNA, LSU-rRNA)"/>
    <property type="evidence" value="ECO:0007669"/>
    <property type="project" value="InterPro"/>
</dbReference>